<reference evidence="1 2" key="1">
    <citation type="journal article" date="2018" name="Sci. Rep.">
        <title>Genomic signatures of local adaptation to the degree of environmental predictability in rotifers.</title>
        <authorList>
            <person name="Franch-Gras L."/>
            <person name="Hahn C."/>
            <person name="Garcia-Roger E.M."/>
            <person name="Carmona M.J."/>
            <person name="Serra M."/>
            <person name="Gomez A."/>
        </authorList>
    </citation>
    <scope>NUCLEOTIDE SEQUENCE [LARGE SCALE GENOMIC DNA]</scope>
    <source>
        <strain evidence="1">HYR1</strain>
    </source>
</reference>
<name>A0A3M7SEN1_BRAPC</name>
<evidence type="ECO:0000313" key="2">
    <source>
        <dbReference type="Proteomes" id="UP000276133"/>
    </source>
</evidence>
<proteinExistence type="predicted"/>
<comment type="caution">
    <text evidence="1">The sequence shown here is derived from an EMBL/GenBank/DDBJ whole genome shotgun (WGS) entry which is preliminary data.</text>
</comment>
<gene>
    <name evidence="1" type="ORF">BpHYR1_000070</name>
</gene>
<sequence length="82" mass="9414">MQHGKIRANIAQIAKIDLDGFQVFEFRNECVVQNFDSFGFLDVNFFNFGLRTPVAIELIFCQTVNHVDLSLETFPSWTVANK</sequence>
<dbReference type="EMBL" id="REGN01001512">
    <property type="protein sequence ID" value="RNA34241.1"/>
    <property type="molecule type" value="Genomic_DNA"/>
</dbReference>
<dbReference type="AlphaFoldDB" id="A0A3M7SEN1"/>
<dbReference type="Proteomes" id="UP000276133">
    <property type="component" value="Unassembled WGS sequence"/>
</dbReference>
<protein>
    <submittedName>
        <fullName evidence="1">Uncharacterized protein</fullName>
    </submittedName>
</protein>
<accession>A0A3M7SEN1</accession>
<evidence type="ECO:0000313" key="1">
    <source>
        <dbReference type="EMBL" id="RNA34241.1"/>
    </source>
</evidence>
<keyword evidence="2" id="KW-1185">Reference proteome</keyword>
<organism evidence="1 2">
    <name type="scientific">Brachionus plicatilis</name>
    <name type="common">Marine rotifer</name>
    <name type="synonym">Brachionus muelleri</name>
    <dbReference type="NCBI Taxonomy" id="10195"/>
    <lineage>
        <taxon>Eukaryota</taxon>
        <taxon>Metazoa</taxon>
        <taxon>Spiralia</taxon>
        <taxon>Gnathifera</taxon>
        <taxon>Rotifera</taxon>
        <taxon>Eurotatoria</taxon>
        <taxon>Monogononta</taxon>
        <taxon>Pseudotrocha</taxon>
        <taxon>Ploima</taxon>
        <taxon>Brachionidae</taxon>
        <taxon>Brachionus</taxon>
    </lineage>
</organism>